<protein>
    <submittedName>
        <fullName evidence="1">Flagellin N-methylase</fullName>
    </submittedName>
</protein>
<keyword evidence="1" id="KW-0808">Transferase</keyword>
<proteinExistence type="predicted"/>
<name>A0A518DFA0_9BACT</name>
<dbReference type="Pfam" id="PF03692">
    <property type="entry name" value="CxxCxxCC"/>
    <property type="match status" value="1"/>
</dbReference>
<sequence>MPAPEAPQPDPWYADGLKFKCTACGKCCGGAPGYVWLNKQEIAAIAAEREMSVPAFEARYVRSVGIRKSLGEKSGGDCVLLDSKTRKCTVYQSRPRQCRTWPFWDSNVSSPEAWEQTCEECPGAGVGKLYQLEHIEAQRAVIRI</sequence>
<dbReference type="InterPro" id="IPR005358">
    <property type="entry name" value="Puta_zinc/iron-chelating_dom"/>
</dbReference>
<dbReference type="AlphaFoldDB" id="A0A518DFA0"/>
<keyword evidence="1" id="KW-0489">Methyltransferase</keyword>
<reference evidence="1 2" key="1">
    <citation type="submission" date="2019-02" db="EMBL/GenBank/DDBJ databases">
        <title>Deep-cultivation of Planctomycetes and their phenomic and genomic characterization uncovers novel biology.</title>
        <authorList>
            <person name="Wiegand S."/>
            <person name="Jogler M."/>
            <person name="Boedeker C."/>
            <person name="Pinto D."/>
            <person name="Vollmers J."/>
            <person name="Rivas-Marin E."/>
            <person name="Kohn T."/>
            <person name="Peeters S.H."/>
            <person name="Heuer A."/>
            <person name="Rast P."/>
            <person name="Oberbeckmann S."/>
            <person name="Bunk B."/>
            <person name="Jeske O."/>
            <person name="Meyerdierks A."/>
            <person name="Storesund J.E."/>
            <person name="Kallscheuer N."/>
            <person name="Luecker S."/>
            <person name="Lage O.M."/>
            <person name="Pohl T."/>
            <person name="Merkel B.J."/>
            <person name="Hornburger P."/>
            <person name="Mueller R.-W."/>
            <person name="Bruemmer F."/>
            <person name="Labrenz M."/>
            <person name="Spormann A.M."/>
            <person name="Op den Camp H."/>
            <person name="Overmann J."/>
            <person name="Amann R."/>
            <person name="Jetten M.S.M."/>
            <person name="Mascher T."/>
            <person name="Medema M.H."/>
            <person name="Devos D.P."/>
            <person name="Kaster A.-K."/>
            <person name="Ovreas L."/>
            <person name="Rohde M."/>
            <person name="Galperin M.Y."/>
            <person name="Jogler C."/>
        </authorList>
    </citation>
    <scope>NUCLEOTIDE SEQUENCE [LARGE SCALE GENOMIC DNA]</scope>
    <source>
        <strain evidence="1 2">Pla175</strain>
    </source>
</reference>
<dbReference type="GO" id="GO:0032259">
    <property type="term" value="P:methylation"/>
    <property type="evidence" value="ECO:0007669"/>
    <property type="project" value="UniProtKB-KW"/>
</dbReference>
<gene>
    <name evidence="1" type="ORF">Pla175_35410</name>
</gene>
<dbReference type="GO" id="GO:0008168">
    <property type="term" value="F:methyltransferase activity"/>
    <property type="evidence" value="ECO:0007669"/>
    <property type="project" value="UniProtKB-KW"/>
</dbReference>
<dbReference type="KEGG" id="pnd:Pla175_35410"/>
<dbReference type="PANTHER" id="PTHR35866">
    <property type="entry name" value="PUTATIVE-RELATED"/>
    <property type="match status" value="1"/>
</dbReference>
<dbReference type="OrthoDB" id="9810361at2"/>
<keyword evidence="1" id="KW-0966">Cell projection</keyword>
<dbReference type="Proteomes" id="UP000317429">
    <property type="component" value="Chromosome"/>
</dbReference>
<dbReference type="PANTHER" id="PTHR35866:SF1">
    <property type="entry name" value="YKGJ FAMILY CYSTEINE CLUSTER PROTEIN"/>
    <property type="match status" value="1"/>
</dbReference>
<organism evidence="1 2">
    <name type="scientific">Pirellulimonas nuda</name>
    <dbReference type="NCBI Taxonomy" id="2528009"/>
    <lineage>
        <taxon>Bacteria</taxon>
        <taxon>Pseudomonadati</taxon>
        <taxon>Planctomycetota</taxon>
        <taxon>Planctomycetia</taxon>
        <taxon>Pirellulales</taxon>
        <taxon>Lacipirellulaceae</taxon>
        <taxon>Pirellulimonas</taxon>
    </lineage>
</organism>
<keyword evidence="1" id="KW-0282">Flagellum</keyword>
<dbReference type="RefSeq" id="WP_145288035.1">
    <property type="nucleotide sequence ID" value="NZ_CP036291.1"/>
</dbReference>
<keyword evidence="2" id="KW-1185">Reference proteome</keyword>
<evidence type="ECO:0000313" key="1">
    <source>
        <dbReference type="EMBL" id="QDU90140.1"/>
    </source>
</evidence>
<accession>A0A518DFA0</accession>
<keyword evidence="1" id="KW-0969">Cilium</keyword>
<dbReference type="EMBL" id="CP036291">
    <property type="protein sequence ID" value="QDU90140.1"/>
    <property type="molecule type" value="Genomic_DNA"/>
</dbReference>
<evidence type="ECO:0000313" key="2">
    <source>
        <dbReference type="Proteomes" id="UP000317429"/>
    </source>
</evidence>